<dbReference type="Proteomes" id="UP000824469">
    <property type="component" value="Unassembled WGS sequence"/>
</dbReference>
<dbReference type="InterPro" id="IPR014718">
    <property type="entry name" value="GH-type_carb-bd"/>
</dbReference>
<sequence>HNSGRTILDNKVKIWALSYTPVDQHLIPTGIVVPVKGTPYDFNKDTTVGTKINNVPGGYDINMALDSPKKNPGLRHAVRVKYDFSGRILNLWTTASGLQFYISNMLKTIVGKGGAIYGKYSALALETQTFLDGVHHPNFPNIVYKPGQIYHHTMVYRFSVHK</sequence>
<dbReference type="GO" id="GO:0006006">
    <property type="term" value="P:glucose metabolic process"/>
    <property type="evidence" value="ECO:0007669"/>
    <property type="project" value="TreeGrafter"/>
</dbReference>
<dbReference type="AlphaFoldDB" id="A0AA38G545"/>
<gene>
    <name evidence="1" type="ORF">KI387_023880</name>
</gene>
<dbReference type="GO" id="GO:0033499">
    <property type="term" value="P:galactose catabolic process via UDP-galactose, Leloir pathway"/>
    <property type="evidence" value="ECO:0007669"/>
    <property type="project" value="TreeGrafter"/>
</dbReference>
<dbReference type="Gene3D" id="2.70.98.10">
    <property type="match status" value="1"/>
</dbReference>
<evidence type="ECO:0008006" key="3">
    <source>
        <dbReference type="Google" id="ProtNLM"/>
    </source>
</evidence>
<dbReference type="Pfam" id="PF01263">
    <property type="entry name" value="Aldose_epim"/>
    <property type="match status" value="1"/>
</dbReference>
<dbReference type="PANTHER" id="PTHR10091:SF0">
    <property type="entry name" value="GALACTOSE MUTAROTASE"/>
    <property type="match status" value="1"/>
</dbReference>
<dbReference type="EMBL" id="JAHRHJ020000005">
    <property type="protein sequence ID" value="KAH9315253.1"/>
    <property type="molecule type" value="Genomic_DNA"/>
</dbReference>
<dbReference type="PANTHER" id="PTHR10091">
    <property type="entry name" value="ALDOSE-1-EPIMERASE"/>
    <property type="match status" value="1"/>
</dbReference>
<reference evidence="1 2" key="1">
    <citation type="journal article" date="2021" name="Nat. Plants">
        <title>The Taxus genome provides insights into paclitaxel biosynthesis.</title>
        <authorList>
            <person name="Xiong X."/>
            <person name="Gou J."/>
            <person name="Liao Q."/>
            <person name="Li Y."/>
            <person name="Zhou Q."/>
            <person name="Bi G."/>
            <person name="Li C."/>
            <person name="Du R."/>
            <person name="Wang X."/>
            <person name="Sun T."/>
            <person name="Guo L."/>
            <person name="Liang H."/>
            <person name="Lu P."/>
            <person name="Wu Y."/>
            <person name="Zhang Z."/>
            <person name="Ro D.K."/>
            <person name="Shang Y."/>
            <person name="Huang S."/>
            <person name="Yan J."/>
        </authorList>
    </citation>
    <scope>NUCLEOTIDE SEQUENCE [LARGE SCALE GENOMIC DNA]</scope>
    <source>
        <strain evidence="1">Ta-2019</strain>
    </source>
</reference>
<dbReference type="InterPro" id="IPR011013">
    <property type="entry name" value="Gal_mutarotase_sf_dom"/>
</dbReference>
<dbReference type="GO" id="GO:0004034">
    <property type="term" value="F:aldose 1-epimerase activity"/>
    <property type="evidence" value="ECO:0007669"/>
    <property type="project" value="TreeGrafter"/>
</dbReference>
<proteinExistence type="predicted"/>
<evidence type="ECO:0000313" key="2">
    <source>
        <dbReference type="Proteomes" id="UP000824469"/>
    </source>
</evidence>
<comment type="caution">
    <text evidence="1">The sequence shown here is derived from an EMBL/GenBank/DDBJ whole genome shotgun (WGS) entry which is preliminary data.</text>
</comment>
<organism evidence="1 2">
    <name type="scientific">Taxus chinensis</name>
    <name type="common">Chinese yew</name>
    <name type="synonym">Taxus wallichiana var. chinensis</name>
    <dbReference type="NCBI Taxonomy" id="29808"/>
    <lineage>
        <taxon>Eukaryota</taxon>
        <taxon>Viridiplantae</taxon>
        <taxon>Streptophyta</taxon>
        <taxon>Embryophyta</taxon>
        <taxon>Tracheophyta</taxon>
        <taxon>Spermatophyta</taxon>
        <taxon>Pinopsida</taxon>
        <taxon>Pinidae</taxon>
        <taxon>Conifers II</taxon>
        <taxon>Cupressales</taxon>
        <taxon>Taxaceae</taxon>
        <taxon>Taxus</taxon>
    </lineage>
</organism>
<feature type="non-terminal residue" evidence="1">
    <location>
        <position position="1"/>
    </location>
</feature>
<keyword evidence="2" id="KW-1185">Reference proteome</keyword>
<dbReference type="InterPro" id="IPR008183">
    <property type="entry name" value="Aldose_1/G6P_1-epimerase"/>
</dbReference>
<name>A0AA38G545_TAXCH</name>
<dbReference type="GO" id="GO:0030246">
    <property type="term" value="F:carbohydrate binding"/>
    <property type="evidence" value="ECO:0007669"/>
    <property type="project" value="InterPro"/>
</dbReference>
<dbReference type="SUPFAM" id="SSF74650">
    <property type="entry name" value="Galactose mutarotase-like"/>
    <property type="match status" value="1"/>
</dbReference>
<accession>A0AA38G545</accession>
<evidence type="ECO:0000313" key="1">
    <source>
        <dbReference type="EMBL" id="KAH9315253.1"/>
    </source>
</evidence>
<protein>
    <recommendedName>
        <fullName evidence="3">Galactose mutarotase</fullName>
    </recommendedName>
</protein>